<gene>
    <name evidence="1" type="ORF">JK635_23610</name>
</gene>
<accession>A0ABS1TZ26</accession>
<organism evidence="1 2">
    <name type="scientific">Neobacillus paridis</name>
    <dbReference type="NCBI Taxonomy" id="2803862"/>
    <lineage>
        <taxon>Bacteria</taxon>
        <taxon>Bacillati</taxon>
        <taxon>Bacillota</taxon>
        <taxon>Bacilli</taxon>
        <taxon>Bacillales</taxon>
        <taxon>Bacillaceae</taxon>
        <taxon>Neobacillus</taxon>
    </lineage>
</organism>
<evidence type="ECO:0000313" key="2">
    <source>
        <dbReference type="Proteomes" id="UP000623967"/>
    </source>
</evidence>
<evidence type="ECO:0000313" key="1">
    <source>
        <dbReference type="EMBL" id="MBL4955140.1"/>
    </source>
</evidence>
<dbReference type="RefSeq" id="WP_202656399.1">
    <property type="nucleotide sequence ID" value="NZ_JAESWB010000393.1"/>
</dbReference>
<protein>
    <submittedName>
        <fullName evidence="1">Uncharacterized protein</fullName>
    </submittedName>
</protein>
<keyword evidence="2" id="KW-1185">Reference proteome</keyword>
<dbReference type="EMBL" id="JAESWB010000393">
    <property type="protein sequence ID" value="MBL4955140.1"/>
    <property type="molecule type" value="Genomic_DNA"/>
</dbReference>
<proteinExistence type="predicted"/>
<sequence length="177" mass="20185">ELSAKLQEKLVEKATNRMFDQFVSGIDKMLKNKGGNRKELSGAHLQLKDVEGKLIDLTFELNEFLKKIDVNEIGELKTQLIEAFQSKFEFAESHITQPMISAIKNKKLFHLSPEFTLKDTSTGVVITTAVDILNQAFKGAAECIALRKSVSWESKDEQFADFDKEMKKRNVDFCFFN</sequence>
<feature type="non-terminal residue" evidence="1">
    <location>
        <position position="1"/>
    </location>
</feature>
<reference evidence="1 2" key="1">
    <citation type="submission" date="2021-01" db="EMBL/GenBank/DDBJ databases">
        <title>Genome public.</title>
        <authorList>
            <person name="Liu C."/>
            <person name="Sun Q."/>
        </authorList>
    </citation>
    <scope>NUCLEOTIDE SEQUENCE [LARGE SCALE GENOMIC DNA]</scope>
    <source>
        <strain evidence="1 2">YIM B02564</strain>
    </source>
</reference>
<dbReference type="Proteomes" id="UP000623967">
    <property type="component" value="Unassembled WGS sequence"/>
</dbReference>
<name>A0ABS1TZ26_9BACI</name>
<comment type="caution">
    <text evidence="1">The sequence shown here is derived from an EMBL/GenBank/DDBJ whole genome shotgun (WGS) entry which is preliminary data.</text>
</comment>